<dbReference type="Proteomes" id="UP001321473">
    <property type="component" value="Unassembled WGS sequence"/>
</dbReference>
<keyword evidence="3" id="KW-1185">Reference proteome</keyword>
<dbReference type="EMBL" id="JARKHS020023615">
    <property type="protein sequence ID" value="KAK8768665.1"/>
    <property type="molecule type" value="Genomic_DNA"/>
</dbReference>
<feature type="region of interest" description="Disordered" evidence="1">
    <location>
        <begin position="58"/>
        <end position="98"/>
    </location>
</feature>
<organism evidence="2 3">
    <name type="scientific">Amblyomma americanum</name>
    <name type="common">Lone star tick</name>
    <dbReference type="NCBI Taxonomy" id="6943"/>
    <lineage>
        <taxon>Eukaryota</taxon>
        <taxon>Metazoa</taxon>
        <taxon>Ecdysozoa</taxon>
        <taxon>Arthropoda</taxon>
        <taxon>Chelicerata</taxon>
        <taxon>Arachnida</taxon>
        <taxon>Acari</taxon>
        <taxon>Parasitiformes</taxon>
        <taxon>Ixodida</taxon>
        <taxon>Ixodoidea</taxon>
        <taxon>Ixodidae</taxon>
        <taxon>Amblyomminae</taxon>
        <taxon>Amblyomma</taxon>
    </lineage>
</organism>
<gene>
    <name evidence="2" type="ORF">V5799_014870</name>
</gene>
<name>A0AAQ4E1S5_AMBAM</name>
<evidence type="ECO:0000313" key="3">
    <source>
        <dbReference type="Proteomes" id="UP001321473"/>
    </source>
</evidence>
<dbReference type="AlphaFoldDB" id="A0AAQ4E1S5"/>
<evidence type="ECO:0000313" key="2">
    <source>
        <dbReference type="EMBL" id="KAK8768665.1"/>
    </source>
</evidence>
<sequence>MAEKRQPPVQNAAKIQEENGVVKSLREDENEKLKRRIAEQDATIKEINEKLTTLIAMQQQQQLPPKPAQERKQEEITEDEPEVEVDPRATKAAGPAPKRRAIEGAKERMITERIEKQDDRLYRLEATSEVTNERLTALAQTVSQMTTNIQSTVQNMMPQMQAQLQTQMQAKIQGRRTARRLRQHRHKEASHYGRGRLSKGATRGATGHYGHRAMGGQRR</sequence>
<evidence type="ECO:0000256" key="1">
    <source>
        <dbReference type="SAM" id="MobiDB-lite"/>
    </source>
</evidence>
<comment type="caution">
    <text evidence="2">The sequence shown here is derived from an EMBL/GenBank/DDBJ whole genome shotgun (WGS) entry which is preliminary data.</text>
</comment>
<feature type="region of interest" description="Disordered" evidence="1">
    <location>
        <begin position="183"/>
        <end position="219"/>
    </location>
</feature>
<feature type="compositionally biased region" description="Basic residues" evidence="1">
    <location>
        <begin position="183"/>
        <end position="197"/>
    </location>
</feature>
<reference evidence="2 3" key="1">
    <citation type="journal article" date="2023" name="Arcadia Sci">
        <title>De novo assembly of a long-read Amblyomma americanum tick genome.</title>
        <authorList>
            <person name="Chou S."/>
            <person name="Poskanzer K.E."/>
            <person name="Rollins M."/>
            <person name="Thuy-Boun P.S."/>
        </authorList>
    </citation>
    <scope>NUCLEOTIDE SEQUENCE [LARGE SCALE GENOMIC DNA]</scope>
    <source>
        <strain evidence="2">F_SG_1</strain>
        <tissue evidence="2">Salivary glands</tissue>
    </source>
</reference>
<proteinExistence type="predicted"/>
<protein>
    <submittedName>
        <fullName evidence="2">Uncharacterized protein</fullName>
    </submittedName>
</protein>
<accession>A0AAQ4E1S5</accession>